<dbReference type="FunFam" id="3.20.20.300:FF:000002">
    <property type="entry name" value="Probable beta-glucosidase"/>
    <property type="match status" value="1"/>
</dbReference>
<dbReference type="Proteomes" id="UP001316803">
    <property type="component" value="Unassembled WGS sequence"/>
</dbReference>
<dbReference type="SMART" id="SM01217">
    <property type="entry name" value="Fn3_like"/>
    <property type="match status" value="1"/>
</dbReference>
<dbReference type="Gene3D" id="3.20.20.300">
    <property type="entry name" value="Glycoside hydrolase, family 3, N-terminal domain"/>
    <property type="match status" value="1"/>
</dbReference>
<dbReference type="InterPro" id="IPR036881">
    <property type="entry name" value="Glyco_hydro_3_C_sf"/>
</dbReference>
<dbReference type="InterPro" id="IPR019800">
    <property type="entry name" value="Glyco_hydro_3_AS"/>
</dbReference>
<name>A0AAN8EML5_9EURO</name>
<evidence type="ECO:0000256" key="2">
    <source>
        <dbReference type="ARBA" id="ARBA00004987"/>
    </source>
</evidence>
<keyword evidence="7" id="KW-0325">Glycoprotein</keyword>
<evidence type="ECO:0000256" key="3">
    <source>
        <dbReference type="ARBA" id="ARBA00005336"/>
    </source>
</evidence>
<dbReference type="PANTHER" id="PTHR42715:SF29">
    <property type="entry name" value="BETA-GLUCOSIDASE A-RELATED"/>
    <property type="match status" value="1"/>
</dbReference>
<evidence type="ECO:0000256" key="6">
    <source>
        <dbReference type="ARBA" id="ARBA00022801"/>
    </source>
</evidence>
<keyword evidence="10 11" id="KW-0624">Polysaccharide degradation</keyword>
<dbReference type="GO" id="GO:0008422">
    <property type="term" value="F:beta-glucosidase activity"/>
    <property type="evidence" value="ECO:0007669"/>
    <property type="project" value="UniProtKB-EC"/>
</dbReference>
<evidence type="ECO:0000256" key="5">
    <source>
        <dbReference type="ARBA" id="ARBA00022729"/>
    </source>
</evidence>
<evidence type="ECO:0000313" key="15">
    <source>
        <dbReference type="Proteomes" id="UP001316803"/>
    </source>
</evidence>
<comment type="similarity">
    <text evidence="3 11">Belongs to the glycosyl hydrolase 3 family.</text>
</comment>
<dbReference type="Gene3D" id="3.40.50.1700">
    <property type="entry name" value="Glycoside hydrolase family 3 C-terminal domain"/>
    <property type="match status" value="1"/>
</dbReference>
<dbReference type="Gene3D" id="2.60.40.10">
    <property type="entry name" value="Immunoglobulins"/>
    <property type="match status" value="1"/>
</dbReference>
<comment type="caution">
    <text evidence="14">The sequence shown here is derived from an EMBL/GenBank/DDBJ whole genome shotgun (WGS) entry which is preliminary data.</text>
</comment>
<dbReference type="GO" id="GO:0009251">
    <property type="term" value="P:glucan catabolic process"/>
    <property type="evidence" value="ECO:0007669"/>
    <property type="project" value="TreeGrafter"/>
</dbReference>
<dbReference type="SUPFAM" id="SSF51445">
    <property type="entry name" value="(Trans)glycosidases"/>
    <property type="match status" value="1"/>
</dbReference>
<dbReference type="InterPro" id="IPR017853">
    <property type="entry name" value="GH"/>
</dbReference>
<evidence type="ECO:0000256" key="12">
    <source>
        <dbReference type="SAM" id="SignalP"/>
    </source>
</evidence>
<evidence type="ECO:0000256" key="4">
    <source>
        <dbReference type="ARBA" id="ARBA00012744"/>
    </source>
</evidence>
<dbReference type="InterPro" id="IPR013783">
    <property type="entry name" value="Ig-like_fold"/>
</dbReference>
<gene>
    <name evidence="14" type="primary">BGL4</name>
    <name evidence="14" type="ORF">OHC33_008861</name>
</gene>
<feature type="domain" description="Fibronectin type III-like" evidence="13">
    <location>
        <begin position="823"/>
        <end position="891"/>
    </location>
</feature>
<feature type="chain" id="PRO_5042851545" description="beta-glucosidase" evidence="12">
    <location>
        <begin position="20"/>
        <end position="929"/>
    </location>
</feature>
<accession>A0AAN8EML5</accession>
<sequence length="929" mass="101776">MKWTCLLALVVATAKDGLAELAVSPPSYPSPWGHGTRDWADAYEKARQFVSQLTLLEKVNLTTGTGWQSDACVGQTGSVPRLGFRAMCLQDSPQESNYGTASFFPSGITVAATWDRELMYARGYAQGIERRDHGVNVLLGPVASPLGRSPAGGRYWEGFGPDPVLTGVAISETIKGIQDAGVVACAKHFIGNEQEHFRMAPEAREYGYEEVSESLSSNIDDVTMHELYLWPFADAVRAGVGSVMCAYTQVNNSYSCQNSYILNHLLKSELGFQGFVMSDWMAQHSGVSSALAGLDQSMPGDTVFNTGRSYFGANLTLAVLNGTVPEWRLDDMVTRIMAAYYKVGSDKSGKAIDFNSWTGDTFGYDHFYQGTGYGQINYHQNVRRDHGMLARRIAAEGTVLLKNVNNALPLKVPRYVGVIGEDAGSNPLGPNGCWDRGCNSGTLGSGWGSGTALYPCKMIDSNLTSRSPSVDWRQLLIFSDADLVSPETALQNRALQEQSVFQAVTDNYAHSQIERIARESDVALVFVNANSGEGYIRFEDNYGDRNNLTLWGSGEDVIARVASINQNTIVVLHSVGPVLIGDWKDHENITAIVWAGLPGQESGNAIVDVFYGDMNPAARSPFSWARRREDYGTDVLYQPNGNVPQSDFTEGVFTDYRAFDRSGAEPLFEFGYGLSYTTFEYSGLRVEKIKGVRSYEPTVGFTGPAPSSQGTRYEYEADDGQRVLMSMSANASLDWSQYTFPEGFVREEAYIYPWLDNASPDVAAKSTDYGGGSVDFIAPGSHDAEPQPLLPAGGGPGGNPALYDVLYSVSASIKNTGDLAGDEVVQMYLSLGGKEQPKRVLRGFERLKIPAGGQATFRANITRRDVSNWDPVSQNWFVSKHEKTVFVAGDDGGEITVWLYERITLWKQSEDWLFPNGTRASVAKRVYER</sequence>
<feature type="signal peptide" evidence="12">
    <location>
        <begin position="1"/>
        <end position="19"/>
    </location>
</feature>
<dbReference type="Pfam" id="PF00933">
    <property type="entry name" value="Glyco_hydro_3"/>
    <property type="match status" value="1"/>
</dbReference>
<dbReference type="InterPro" id="IPR001764">
    <property type="entry name" value="Glyco_hydro_3_N"/>
</dbReference>
<organism evidence="14 15">
    <name type="scientific">Knufia fluminis</name>
    <dbReference type="NCBI Taxonomy" id="191047"/>
    <lineage>
        <taxon>Eukaryota</taxon>
        <taxon>Fungi</taxon>
        <taxon>Dikarya</taxon>
        <taxon>Ascomycota</taxon>
        <taxon>Pezizomycotina</taxon>
        <taxon>Eurotiomycetes</taxon>
        <taxon>Chaetothyriomycetidae</taxon>
        <taxon>Chaetothyriales</taxon>
        <taxon>Trichomeriaceae</taxon>
        <taxon>Knufia</taxon>
    </lineage>
</organism>
<evidence type="ECO:0000256" key="11">
    <source>
        <dbReference type="RuleBase" id="RU361161"/>
    </source>
</evidence>
<evidence type="ECO:0000256" key="1">
    <source>
        <dbReference type="ARBA" id="ARBA00000448"/>
    </source>
</evidence>
<evidence type="ECO:0000313" key="14">
    <source>
        <dbReference type="EMBL" id="KAK5950146.1"/>
    </source>
</evidence>
<dbReference type="InterPro" id="IPR026891">
    <property type="entry name" value="Fn3-like"/>
</dbReference>
<dbReference type="SUPFAM" id="SSF52279">
    <property type="entry name" value="Beta-D-glucan exohydrolase, C-terminal domain"/>
    <property type="match status" value="1"/>
</dbReference>
<dbReference type="EC" id="3.2.1.21" evidence="4 11"/>
<keyword evidence="9 11" id="KW-0326">Glycosidase</keyword>
<dbReference type="PROSITE" id="PS00775">
    <property type="entry name" value="GLYCOSYL_HYDROL_F3"/>
    <property type="match status" value="1"/>
</dbReference>
<evidence type="ECO:0000256" key="7">
    <source>
        <dbReference type="ARBA" id="ARBA00023180"/>
    </source>
</evidence>
<dbReference type="InterPro" id="IPR002772">
    <property type="entry name" value="Glyco_hydro_3_C"/>
</dbReference>
<evidence type="ECO:0000256" key="8">
    <source>
        <dbReference type="ARBA" id="ARBA00023277"/>
    </source>
</evidence>
<dbReference type="AlphaFoldDB" id="A0AAN8EML5"/>
<dbReference type="InterPro" id="IPR036962">
    <property type="entry name" value="Glyco_hydro_3_N_sf"/>
</dbReference>
<comment type="catalytic activity">
    <reaction evidence="1 11">
        <text>Hydrolysis of terminal, non-reducing beta-D-glucosyl residues with release of beta-D-glucose.</text>
        <dbReference type="EC" id="3.2.1.21"/>
    </reaction>
</comment>
<keyword evidence="5 12" id="KW-0732">Signal</keyword>
<keyword evidence="8 11" id="KW-0119">Carbohydrate metabolism</keyword>
<proteinExistence type="inferred from homology"/>
<dbReference type="Pfam" id="PF01915">
    <property type="entry name" value="Glyco_hydro_3_C"/>
    <property type="match status" value="1"/>
</dbReference>
<dbReference type="InterPro" id="IPR050288">
    <property type="entry name" value="Cellulose_deg_GH3"/>
</dbReference>
<dbReference type="EMBL" id="JAKLMC020000029">
    <property type="protein sequence ID" value="KAK5950146.1"/>
    <property type="molecule type" value="Genomic_DNA"/>
</dbReference>
<dbReference type="PANTHER" id="PTHR42715">
    <property type="entry name" value="BETA-GLUCOSIDASE"/>
    <property type="match status" value="1"/>
</dbReference>
<evidence type="ECO:0000256" key="9">
    <source>
        <dbReference type="ARBA" id="ARBA00023295"/>
    </source>
</evidence>
<keyword evidence="6 11" id="KW-0378">Hydrolase</keyword>
<evidence type="ECO:0000259" key="13">
    <source>
        <dbReference type="SMART" id="SM01217"/>
    </source>
</evidence>
<keyword evidence="15" id="KW-1185">Reference proteome</keyword>
<evidence type="ECO:0000256" key="10">
    <source>
        <dbReference type="ARBA" id="ARBA00023326"/>
    </source>
</evidence>
<dbReference type="PRINTS" id="PR00133">
    <property type="entry name" value="GLHYDRLASE3"/>
</dbReference>
<comment type="pathway">
    <text evidence="2 11">Glycan metabolism; cellulose degradation.</text>
</comment>
<dbReference type="Pfam" id="PF14310">
    <property type="entry name" value="Fn3-like"/>
    <property type="match status" value="1"/>
</dbReference>
<reference evidence="14 15" key="1">
    <citation type="submission" date="2022-12" db="EMBL/GenBank/DDBJ databases">
        <title>Genomic features and morphological characterization of a novel Knufia sp. strain isolated from spacecraft assembly facility.</title>
        <authorList>
            <person name="Teixeira M."/>
            <person name="Chander A.M."/>
            <person name="Stajich J.E."/>
            <person name="Venkateswaran K."/>
        </authorList>
    </citation>
    <scope>NUCLEOTIDE SEQUENCE [LARGE SCALE GENOMIC DNA]</scope>
    <source>
        <strain evidence="14 15">FJI-L2-BK-P2</strain>
    </source>
</reference>
<protein>
    <recommendedName>
        <fullName evidence="4 11">beta-glucosidase</fullName>
        <ecNumber evidence="4 11">3.2.1.21</ecNumber>
    </recommendedName>
</protein>